<proteinExistence type="predicted"/>
<dbReference type="Proteomes" id="UP000029585">
    <property type="component" value="Unassembled WGS sequence"/>
</dbReference>
<protein>
    <submittedName>
        <fullName evidence="1">Uncharacterized protein</fullName>
    </submittedName>
</protein>
<keyword evidence="2" id="KW-1185">Reference proteome</keyword>
<dbReference type="EMBL" id="ADLO01000015">
    <property type="protein sequence ID" value="KGF57116.1"/>
    <property type="molecule type" value="Genomic_DNA"/>
</dbReference>
<dbReference type="RefSeq" id="WP_007495108.1">
    <property type="nucleotide sequence ID" value="NZ_KN174161.1"/>
</dbReference>
<evidence type="ECO:0000313" key="1">
    <source>
        <dbReference type="EMBL" id="KGF57116.1"/>
    </source>
</evidence>
<dbReference type="AlphaFoldDB" id="A0A096BDL3"/>
<dbReference type="PATRIC" id="fig|742738.3.peg.451"/>
<organism evidence="1 2">
    <name type="scientific">Flavonifractor plautii 1_3_50AFAA</name>
    <dbReference type="NCBI Taxonomy" id="742738"/>
    <lineage>
        <taxon>Bacteria</taxon>
        <taxon>Bacillati</taxon>
        <taxon>Bacillota</taxon>
        <taxon>Clostridia</taxon>
        <taxon>Eubacteriales</taxon>
        <taxon>Oscillospiraceae</taxon>
        <taxon>Flavonifractor</taxon>
    </lineage>
</organism>
<gene>
    <name evidence="1" type="ORF">HMPREF9460_00430</name>
</gene>
<sequence length="101" mass="11021">MSNCRQPGRDARAQAESQAQAIIAQGRRMARQRLEGAPLEEEPMKRYAHPIPYCIDCPTPPPADGLDRILEALACQNQLLVELLGAVNALTAATLSIQSRL</sequence>
<evidence type="ECO:0000313" key="2">
    <source>
        <dbReference type="Proteomes" id="UP000029585"/>
    </source>
</evidence>
<accession>A0A096BDL3</accession>
<dbReference type="HOGENOM" id="CLU_2286623_0_0_9"/>
<name>A0A096BDL3_FLAPL</name>
<comment type="caution">
    <text evidence="1">The sequence shown here is derived from an EMBL/GenBank/DDBJ whole genome shotgun (WGS) entry which is preliminary data.</text>
</comment>
<reference evidence="1 2" key="1">
    <citation type="submission" date="2011-08" db="EMBL/GenBank/DDBJ databases">
        <title>The Genome Sequence of Clostridium orbiscindens 1_3_50AFAA.</title>
        <authorList>
            <consortium name="The Broad Institute Genome Sequencing Platform"/>
            <person name="Earl A."/>
            <person name="Ward D."/>
            <person name="Feldgarden M."/>
            <person name="Gevers D."/>
            <person name="Daigneault M."/>
            <person name="Strauss J."/>
            <person name="Allen-Vercoe E."/>
            <person name="Young S.K."/>
            <person name="Zeng Q."/>
            <person name="Gargeya S."/>
            <person name="Fitzgerald M."/>
            <person name="Haas B."/>
            <person name="Abouelleil A."/>
            <person name="Alvarado L."/>
            <person name="Arachchi H.M."/>
            <person name="Berlin A."/>
            <person name="Brown A."/>
            <person name="Chapman S.B."/>
            <person name="Chen Z."/>
            <person name="Dunbar C."/>
            <person name="Freedman E."/>
            <person name="Gearin G."/>
            <person name="Gellesch M."/>
            <person name="Goldberg J."/>
            <person name="Griggs A."/>
            <person name="Gujja S."/>
            <person name="Heiman D."/>
            <person name="Howarth C."/>
            <person name="Larson L."/>
            <person name="Lui A."/>
            <person name="MacDonald P.J.P."/>
            <person name="Montmayeur A."/>
            <person name="Murphy C."/>
            <person name="Neiman D."/>
            <person name="Pearson M."/>
            <person name="Priest M."/>
            <person name="Roberts A."/>
            <person name="Saif S."/>
            <person name="Shea T."/>
            <person name="Shenoy N."/>
            <person name="Sisk P."/>
            <person name="Stolte C."/>
            <person name="Sykes S."/>
            <person name="Wortman J."/>
            <person name="Nusbaum C."/>
            <person name="Birren B."/>
        </authorList>
    </citation>
    <scope>NUCLEOTIDE SEQUENCE [LARGE SCALE GENOMIC DNA]</scope>
    <source>
        <strain evidence="1 2">1_3_50AFAA</strain>
    </source>
</reference>
<dbReference type="GeneID" id="63971811"/>